<dbReference type="PANTHER" id="PTHR21343">
    <property type="entry name" value="DETHIOBIOTIN SYNTHETASE"/>
    <property type="match status" value="1"/>
</dbReference>
<dbReference type="RefSeq" id="WP_182162863.1">
    <property type="nucleotide sequence ID" value="NZ_JACFXV010000043.1"/>
</dbReference>
<dbReference type="CDD" id="cd01750">
    <property type="entry name" value="GATase1_CobQ"/>
    <property type="match status" value="1"/>
</dbReference>
<name>A0A839A9X9_9HYPH</name>
<feature type="active site" description="Nucleophile" evidence="7">
    <location>
        <position position="334"/>
    </location>
</feature>
<gene>
    <name evidence="7" type="primary">cobQ</name>
    <name evidence="10" type="ORF">H2509_04835</name>
</gene>
<dbReference type="CDD" id="cd05389">
    <property type="entry name" value="CobQ_N"/>
    <property type="match status" value="1"/>
</dbReference>
<dbReference type="Pfam" id="PF01656">
    <property type="entry name" value="CbiA"/>
    <property type="match status" value="1"/>
</dbReference>
<dbReference type="SUPFAM" id="SSF52317">
    <property type="entry name" value="Class I glutamine amidotransferase-like"/>
    <property type="match status" value="1"/>
</dbReference>
<dbReference type="GO" id="GO:0015420">
    <property type="term" value="F:ABC-type vitamin B12 transporter activity"/>
    <property type="evidence" value="ECO:0007669"/>
    <property type="project" value="UniProtKB-UniRule"/>
</dbReference>
<feature type="domain" description="CobB/CobQ-like glutamine amidotransferase" evidence="9">
    <location>
        <begin position="254"/>
        <end position="441"/>
    </location>
</feature>
<evidence type="ECO:0000256" key="2">
    <source>
        <dbReference type="ARBA" id="ARBA00006205"/>
    </source>
</evidence>
<keyword evidence="11" id="KW-1185">Reference proteome</keyword>
<evidence type="ECO:0000259" key="9">
    <source>
        <dbReference type="Pfam" id="PF07685"/>
    </source>
</evidence>
<organism evidence="10 11">
    <name type="scientific">Stappia albiluteola</name>
    <dbReference type="NCBI Taxonomy" id="2758565"/>
    <lineage>
        <taxon>Bacteria</taxon>
        <taxon>Pseudomonadati</taxon>
        <taxon>Pseudomonadota</taxon>
        <taxon>Alphaproteobacteria</taxon>
        <taxon>Hyphomicrobiales</taxon>
        <taxon>Stappiaceae</taxon>
        <taxon>Stappia</taxon>
    </lineage>
</organism>
<dbReference type="PANTHER" id="PTHR21343:SF1">
    <property type="entry name" value="COBYRIC ACID SYNTHASE"/>
    <property type="match status" value="1"/>
</dbReference>
<dbReference type="InterPro" id="IPR027417">
    <property type="entry name" value="P-loop_NTPase"/>
</dbReference>
<proteinExistence type="inferred from homology"/>
<dbReference type="AlphaFoldDB" id="A0A839A9X9"/>
<dbReference type="Gene3D" id="3.40.50.880">
    <property type="match status" value="1"/>
</dbReference>
<dbReference type="InterPro" id="IPR011698">
    <property type="entry name" value="GATase_3"/>
</dbReference>
<protein>
    <recommendedName>
        <fullName evidence="3 7">Cobyric acid synthase</fullName>
    </recommendedName>
</protein>
<keyword evidence="4 7" id="KW-0169">Cobalamin biosynthesis</keyword>
<evidence type="ECO:0000259" key="8">
    <source>
        <dbReference type="Pfam" id="PF01656"/>
    </source>
</evidence>
<evidence type="ECO:0000256" key="1">
    <source>
        <dbReference type="ARBA" id="ARBA00004953"/>
    </source>
</evidence>
<dbReference type="InterPro" id="IPR004459">
    <property type="entry name" value="CobQ_synth"/>
</dbReference>
<dbReference type="GO" id="GO:0003824">
    <property type="term" value="F:catalytic activity"/>
    <property type="evidence" value="ECO:0007669"/>
    <property type="project" value="InterPro"/>
</dbReference>
<dbReference type="EMBL" id="JACFXV010000043">
    <property type="protein sequence ID" value="MBA5776450.1"/>
    <property type="molecule type" value="Genomic_DNA"/>
</dbReference>
<comment type="caution">
    <text evidence="10">The sequence shown here is derived from an EMBL/GenBank/DDBJ whole genome shotgun (WGS) entry which is preliminary data.</text>
</comment>
<feature type="domain" description="CobQ/CobB/MinD/ParA nucleotide binding" evidence="8">
    <location>
        <begin position="8"/>
        <end position="240"/>
    </location>
</feature>
<evidence type="ECO:0000313" key="11">
    <source>
        <dbReference type="Proteomes" id="UP000541109"/>
    </source>
</evidence>
<comment type="function">
    <text evidence="6 7">Catalyzes amidations at positions B, D, E, and G on adenosylcobyrinic A,C-diamide. NH(2) groups are provided by glutamine, and one molecule of ATP is hydrogenolyzed for each amidation.</text>
</comment>
<dbReference type="NCBIfam" id="TIGR00313">
    <property type="entry name" value="cobQ"/>
    <property type="match status" value="1"/>
</dbReference>
<reference evidence="10 11" key="1">
    <citation type="submission" date="2020-07" db="EMBL/GenBank/DDBJ databases">
        <title>Stappia sp., F7233, whole genome shotgun sequencing project.</title>
        <authorList>
            <person name="Jiang S."/>
            <person name="Liu Z.W."/>
            <person name="Du Z.J."/>
        </authorList>
    </citation>
    <scope>NUCLEOTIDE SEQUENCE [LARGE SCALE GENOMIC DNA]</scope>
    <source>
        <strain evidence="10 11">F7233</strain>
    </source>
</reference>
<dbReference type="HAMAP" id="MF_00028">
    <property type="entry name" value="CobQ"/>
    <property type="match status" value="1"/>
</dbReference>
<sequence>MTIRPPALMIQGTGSNVGKSLIVAGLCRLFADRGLKVRPFKPQNMSNNAAVTADGGEIGRAQALQAMAARVVPSVHMNPVLLKPETDTGAQVIVQGQRAGTMRAREYGSRKNELLPKVLESFAITCEGADLVLVEGAGSPAEVNLRAGDIANMGFAEAADLPVALCGDIDRGGVIASLVGTHAVLADAERARIKAFLINRFRGDPSLFADGMTEIERRTGWVPLGVVPWFDAANRLPAEDALGLEAGQSAGAVKIAVPVTSRIANFDDLDPLRMEEGVSLVLVRAGEALPGDADIVLLPGSKSTIGDLAFLRQQGWDIDLAAHVRRGGRVIGICGGYQMLGASIDDPEGIEGPAGKVAGLGLLDVETVLTPEKRLVSVNGTHAASGAALSGYEIHIGRTRGADCSRPFAHIGEAGEGHPDGAVSADGRIMGTYLHGLFGADGFRRALLGLDDTASALAYGATVEAVLDQLARHLEAALDIEAILRIALERQVRILTQS</sequence>
<evidence type="ECO:0000256" key="5">
    <source>
        <dbReference type="ARBA" id="ARBA00022962"/>
    </source>
</evidence>
<dbReference type="GO" id="GO:0009236">
    <property type="term" value="P:cobalamin biosynthetic process"/>
    <property type="evidence" value="ECO:0007669"/>
    <property type="project" value="UniProtKB-UniRule"/>
</dbReference>
<dbReference type="Pfam" id="PF07685">
    <property type="entry name" value="GATase_3"/>
    <property type="match status" value="1"/>
</dbReference>
<evidence type="ECO:0000313" key="10">
    <source>
        <dbReference type="EMBL" id="MBA5776450.1"/>
    </source>
</evidence>
<comment type="similarity">
    <text evidence="2 7">Belongs to the CobB/CobQ family. CobQ subfamily.</text>
</comment>
<keyword evidence="5 7" id="KW-0315">Glutamine amidotransferase</keyword>
<evidence type="ECO:0000256" key="7">
    <source>
        <dbReference type="HAMAP-Rule" id="MF_00028"/>
    </source>
</evidence>
<dbReference type="Gene3D" id="3.40.50.300">
    <property type="entry name" value="P-loop containing nucleotide triphosphate hydrolases"/>
    <property type="match status" value="1"/>
</dbReference>
<dbReference type="UniPathway" id="UPA00148"/>
<dbReference type="InterPro" id="IPR047045">
    <property type="entry name" value="CobQ_N"/>
</dbReference>
<dbReference type="PROSITE" id="PS51274">
    <property type="entry name" value="GATASE_COBBQ"/>
    <property type="match status" value="1"/>
</dbReference>
<dbReference type="SUPFAM" id="SSF52540">
    <property type="entry name" value="P-loop containing nucleoside triphosphate hydrolases"/>
    <property type="match status" value="1"/>
</dbReference>
<feature type="active site" evidence="7">
    <location>
        <position position="435"/>
    </location>
</feature>
<comment type="pathway">
    <text evidence="1 7">Cofactor biosynthesis; adenosylcobalamin biosynthesis.</text>
</comment>
<dbReference type="InterPro" id="IPR029062">
    <property type="entry name" value="Class_I_gatase-like"/>
</dbReference>
<evidence type="ECO:0000256" key="6">
    <source>
        <dbReference type="ARBA" id="ARBA00025166"/>
    </source>
</evidence>
<evidence type="ECO:0000256" key="3">
    <source>
        <dbReference type="ARBA" id="ARBA00019833"/>
    </source>
</evidence>
<dbReference type="NCBIfam" id="NF001989">
    <property type="entry name" value="PRK00784.1"/>
    <property type="match status" value="1"/>
</dbReference>
<accession>A0A839A9X9</accession>
<dbReference type="InterPro" id="IPR033949">
    <property type="entry name" value="CobQ_GATase1"/>
</dbReference>
<evidence type="ECO:0000256" key="4">
    <source>
        <dbReference type="ARBA" id="ARBA00022573"/>
    </source>
</evidence>
<dbReference type="InterPro" id="IPR002586">
    <property type="entry name" value="CobQ/CobB/MinD/ParA_Nub-bd_dom"/>
</dbReference>
<dbReference type="Proteomes" id="UP000541109">
    <property type="component" value="Unassembled WGS sequence"/>
</dbReference>